<accession>A0ABN9EAZ3</accession>
<protein>
    <submittedName>
        <fullName evidence="1">Uncharacterized protein</fullName>
    </submittedName>
</protein>
<organism evidence="1 2">
    <name type="scientific">Staurois parvus</name>
    <dbReference type="NCBI Taxonomy" id="386267"/>
    <lineage>
        <taxon>Eukaryota</taxon>
        <taxon>Metazoa</taxon>
        <taxon>Chordata</taxon>
        <taxon>Craniata</taxon>
        <taxon>Vertebrata</taxon>
        <taxon>Euteleostomi</taxon>
        <taxon>Amphibia</taxon>
        <taxon>Batrachia</taxon>
        <taxon>Anura</taxon>
        <taxon>Neobatrachia</taxon>
        <taxon>Ranoidea</taxon>
        <taxon>Ranidae</taxon>
        <taxon>Staurois</taxon>
    </lineage>
</organism>
<feature type="non-terminal residue" evidence="1">
    <location>
        <position position="1"/>
    </location>
</feature>
<evidence type="ECO:0000313" key="1">
    <source>
        <dbReference type="EMBL" id="CAI9581818.1"/>
    </source>
</evidence>
<proteinExistence type="predicted"/>
<reference evidence="1" key="1">
    <citation type="submission" date="2023-05" db="EMBL/GenBank/DDBJ databases">
        <authorList>
            <person name="Stuckert A."/>
        </authorList>
    </citation>
    <scope>NUCLEOTIDE SEQUENCE</scope>
</reference>
<name>A0ABN9EAZ3_9NEOB</name>
<dbReference type="EMBL" id="CATNWA010015313">
    <property type="protein sequence ID" value="CAI9581818.1"/>
    <property type="molecule type" value="Genomic_DNA"/>
</dbReference>
<dbReference type="Proteomes" id="UP001162483">
    <property type="component" value="Unassembled WGS sequence"/>
</dbReference>
<gene>
    <name evidence="1" type="ORF">SPARVUS_LOCUS9556763</name>
</gene>
<comment type="caution">
    <text evidence="1">The sequence shown here is derived from an EMBL/GenBank/DDBJ whole genome shotgun (WGS) entry which is preliminary data.</text>
</comment>
<evidence type="ECO:0000313" key="2">
    <source>
        <dbReference type="Proteomes" id="UP001162483"/>
    </source>
</evidence>
<sequence length="57" mass="6824">SGKYRSPGNRQTQTRPFDCQIEKGDSSLQRIHLHCSRVQWWRALHHCIRCFAFHLVM</sequence>
<keyword evidence="2" id="KW-1185">Reference proteome</keyword>